<feature type="transmembrane region" description="Helical" evidence="9">
    <location>
        <begin position="92"/>
        <end position="112"/>
    </location>
</feature>
<evidence type="ECO:0000256" key="8">
    <source>
        <dbReference type="ARBA" id="ARBA00023136"/>
    </source>
</evidence>
<evidence type="ECO:0000256" key="7">
    <source>
        <dbReference type="ARBA" id="ARBA00022989"/>
    </source>
</evidence>
<keyword evidence="5 9" id="KW-0812">Transmembrane</keyword>
<reference evidence="10" key="1">
    <citation type="journal article" date="2021" name="PeerJ">
        <title>Extensive microbial diversity within the chicken gut microbiome revealed by metagenomics and culture.</title>
        <authorList>
            <person name="Gilroy R."/>
            <person name="Ravi A."/>
            <person name="Getino M."/>
            <person name="Pursley I."/>
            <person name="Horton D.L."/>
            <person name="Alikhan N.F."/>
            <person name="Baker D."/>
            <person name="Gharbi K."/>
            <person name="Hall N."/>
            <person name="Watson M."/>
            <person name="Adriaenssens E.M."/>
            <person name="Foster-Nyarko E."/>
            <person name="Jarju S."/>
            <person name="Secka A."/>
            <person name="Antonio M."/>
            <person name="Oren A."/>
            <person name="Chaudhuri R.R."/>
            <person name="La Ragione R."/>
            <person name="Hildebrand F."/>
            <person name="Pallen M.J."/>
        </authorList>
    </citation>
    <scope>NUCLEOTIDE SEQUENCE</scope>
    <source>
        <strain evidence="10">Gambia16-930</strain>
    </source>
</reference>
<keyword evidence="3" id="KW-0285">Flavoprotein</keyword>
<keyword evidence="4" id="KW-0288">FMN</keyword>
<feature type="non-terminal residue" evidence="10">
    <location>
        <position position="1"/>
    </location>
</feature>
<evidence type="ECO:0000256" key="2">
    <source>
        <dbReference type="ARBA" id="ARBA00022553"/>
    </source>
</evidence>
<accession>A0A9D1RHB0</accession>
<sequence>WIAEQGDAVSGATPLGEMLAGASMPSSSLMDMFTGFIPGSVGETSVIAILLGAVLLLVTGVASWRIMLSIFVGATLTGLMFNLIGANDYMQLPFYYHFVMGGFMFGMVFMATDPVTAAQTNIGKYIYGFLIGVMAILIRVVNPAYPEGMMLSILLMNVFAPLIDYYVVEANIRRRAKRAKLAVKN</sequence>
<feature type="transmembrane region" description="Helical" evidence="9">
    <location>
        <begin position="36"/>
        <end position="59"/>
    </location>
</feature>
<dbReference type="InterPro" id="IPR004338">
    <property type="entry name" value="NqrB/RnfD"/>
</dbReference>
<keyword evidence="7 9" id="KW-1133">Transmembrane helix</keyword>
<evidence type="ECO:0000313" key="10">
    <source>
        <dbReference type="EMBL" id="HIW87654.1"/>
    </source>
</evidence>
<evidence type="ECO:0000256" key="9">
    <source>
        <dbReference type="SAM" id="Phobius"/>
    </source>
</evidence>
<feature type="transmembrane region" description="Helical" evidence="9">
    <location>
        <begin position="148"/>
        <end position="168"/>
    </location>
</feature>
<dbReference type="PANTHER" id="PTHR30578:SF1">
    <property type="entry name" value="NA(+)-TRANSLOCATING NADH-QUINONE REDUCTASE SUBUNIT B"/>
    <property type="match status" value="1"/>
</dbReference>
<organism evidence="10 11">
    <name type="scientific">Candidatus Onthomorpha intestinigallinarum</name>
    <dbReference type="NCBI Taxonomy" id="2840880"/>
    <lineage>
        <taxon>Bacteria</taxon>
        <taxon>Pseudomonadati</taxon>
        <taxon>Bacteroidota</taxon>
        <taxon>Bacteroidia</taxon>
        <taxon>Bacteroidales</taxon>
        <taxon>Candidatus Onthomorpha</taxon>
    </lineage>
</organism>
<dbReference type="AlphaFoldDB" id="A0A9D1RHB0"/>
<keyword evidence="2" id="KW-0597">Phosphoprotein</keyword>
<dbReference type="EMBL" id="DXGG01000165">
    <property type="protein sequence ID" value="HIW87654.1"/>
    <property type="molecule type" value="Genomic_DNA"/>
</dbReference>
<dbReference type="GO" id="GO:0055085">
    <property type="term" value="P:transmembrane transport"/>
    <property type="evidence" value="ECO:0007669"/>
    <property type="project" value="InterPro"/>
</dbReference>
<dbReference type="Proteomes" id="UP000824267">
    <property type="component" value="Unassembled WGS sequence"/>
</dbReference>
<name>A0A9D1RHB0_9BACT</name>
<evidence type="ECO:0000256" key="6">
    <source>
        <dbReference type="ARBA" id="ARBA00022967"/>
    </source>
</evidence>
<feature type="transmembrane region" description="Helical" evidence="9">
    <location>
        <begin position="66"/>
        <end position="86"/>
    </location>
</feature>
<dbReference type="GO" id="GO:0005886">
    <property type="term" value="C:plasma membrane"/>
    <property type="evidence" value="ECO:0007669"/>
    <property type="project" value="TreeGrafter"/>
</dbReference>
<evidence type="ECO:0000256" key="4">
    <source>
        <dbReference type="ARBA" id="ARBA00022643"/>
    </source>
</evidence>
<dbReference type="Pfam" id="PF03116">
    <property type="entry name" value="NQR2_RnfD_RnfE"/>
    <property type="match status" value="1"/>
</dbReference>
<reference evidence="10" key="2">
    <citation type="submission" date="2021-04" db="EMBL/GenBank/DDBJ databases">
        <authorList>
            <person name="Gilroy R."/>
        </authorList>
    </citation>
    <scope>NUCLEOTIDE SEQUENCE</scope>
    <source>
        <strain evidence="10">Gambia16-930</strain>
    </source>
</reference>
<evidence type="ECO:0000313" key="11">
    <source>
        <dbReference type="Proteomes" id="UP000824267"/>
    </source>
</evidence>
<evidence type="ECO:0000256" key="5">
    <source>
        <dbReference type="ARBA" id="ARBA00022692"/>
    </source>
</evidence>
<keyword evidence="1" id="KW-0813">Transport</keyword>
<evidence type="ECO:0000256" key="3">
    <source>
        <dbReference type="ARBA" id="ARBA00022630"/>
    </source>
</evidence>
<feature type="transmembrane region" description="Helical" evidence="9">
    <location>
        <begin position="124"/>
        <end position="142"/>
    </location>
</feature>
<keyword evidence="6" id="KW-1278">Translocase</keyword>
<dbReference type="PANTHER" id="PTHR30578">
    <property type="entry name" value="ELECTRON TRANSPORT COMPLEX PROTEIN RNFD"/>
    <property type="match status" value="1"/>
</dbReference>
<proteinExistence type="predicted"/>
<keyword evidence="8 9" id="KW-0472">Membrane</keyword>
<evidence type="ECO:0000256" key="1">
    <source>
        <dbReference type="ARBA" id="ARBA00022448"/>
    </source>
</evidence>
<gene>
    <name evidence="10" type="ORF">IAC47_05205</name>
</gene>
<comment type="caution">
    <text evidence="10">The sequence shown here is derived from an EMBL/GenBank/DDBJ whole genome shotgun (WGS) entry which is preliminary data.</text>
</comment>
<protein>
    <submittedName>
        <fullName evidence="10">RnfABCDGE type electron transport complex subunit D</fullName>
    </submittedName>
</protein>